<gene>
    <name evidence="2" type="ORF">RB653_008373</name>
</gene>
<name>A0AAN7U4N2_9MYCE</name>
<feature type="region of interest" description="Disordered" evidence="1">
    <location>
        <begin position="39"/>
        <end position="82"/>
    </location>
</feature>
<organism evidence="2 3">
    <name type="scientific">Dictyostelium firmibasis</name>
    <dbReference type="NCBI Taxonomy" id="79012"/>
    <lineage>
        <taxon>Eukaryota</taxon>
        <taxon>Amoebozoa</taxon>
        <taxon>Evosea</taxon>
        <taxon>Eumycetozoa</taxon>
        <taxon>Dictyostelia</taxon>
        <taxon>Dictyosteliales</taxon>
        <taxon>Dictyosteliaceae</taxon>
        <taxon>Dictyostelium</taxon>
    </lineage>
</organism>
<evidence type="ECO:0000313" key="3">
    <source>
        <dbReference type="Proteomes" id="UP001344447"/>
    </source>
</evidence>
<dbReference type="EMBL" id="JAVFKY010000003">
    <property type="protein sequence ID" value="KAK5578700.1"/>
    <property type="molecule type" value="Genomic_DNA"/>
</dbReference>
<sequence length="130" mass="15046">MSSFNDYFEIQNVENLLPTLKLFKQFFFKNKQEITDNINKNKNINNNNNNNNSNYSFNNNNSNCNNSDIDNNTENNKTNSENKYNINNSIINDIFNNNIATYTPFNALNSCHGSSLFEIKPQPITCKDIN</sequence>
<evidence type="ECO:0000313" key="2">
    <source>
        <dbReference type="EMBL" id="KAK5578700.1"/>
    </source>
</evidence>
<evidence type="ECO:0000256" key="1">
    <source>
        <dbReference type="SAM" id="MobiDB-lite"/>
    </source>
</evidence>
<comment type="caution">
    <text evidence="2">The sequence shown here is derived from an EMBL/GenBank/DDBJ whole genome shotgun (WGS) entry which is preliminary data.</text>
</comment>
<reference evidence="2 3" key="1">
    <citation type="submission" date="2023-11" db="EMBL/GenBank/DDBJ databases">
        <title>Dfirmibasis_genome.</title>
        <authorList>
            <person name="Edelbroek B."/>
            <person name="Kjellin J."/>
            <person name="Jerlstrom-Hultqvist J."/>
            <person name="Soderbom F."/>
        </authorList>
    </citation>
    <scope>NUCLEOTIDE SEQUENCE [LARGE SCALE GENOMIC DNA]</scope>
    <source>
        <strain evidence="2 3">TNS-C-14</strain>
    </source>
</reference>
<dbReference type="Proteomes" id="UP001344447">
    <property type="component" value="Unassembled WGS sequence"/>
</dbReference>
<protein>
    <submittedName>
        <fullName evidence="2">Uncharacterized protein</fullName>
    </submittedName>
</protein>
<accession>A0AAN7U4N2</accession>
<proteinExistence type="predicted"/>
<dbReference type="AlphaFoldDB" id="A0AAN7U4N2"/>
<keyword evidence="3" id="KW-1185">Reference proteome</keyword>